<keyword evidence="1" id="KW-0547">Nucleotide-binding</keyword>
<dbReference type="GeneID" id="15805958"/>
<keyword evidence="1" id="KW-0067">ATP-binding</keyword>
<dbReference type="Gene3D" id="3.30.800.10">
    <property type="entry name" value="Phosphatidylinositol Phosphate Kinase II Beta"/>
    <property type="match status" value="1"/>
</dbReference>
<sequence length="655" mass="75313">MVFPVCGARRVLLPPKIPPDYYARLQEVVQCSKQEAQSIYNRYRMLTPIGHLDLLKFEECLGLLGTLGRLLTERMFLAFDLNGDGGLDFVEFAGGLLIMLDGSEDKKLQLSFRILHNTSKSHEESNSHDKNTSMGFKEFLDLVNDIALTRALLVSKEPVYRSEADVEKIFESHASLCDDGVKRISQGDYINAVCTSSDFLELLGISVSRCAIETSSGYMFRGLDVSKSGNYINRSNVKRSLARNSGKHNIYKWITNNSLQENKRGFSVHFGHESWNDVIDMMIGLSISARHVYNEPEVTLTDEDFDTKLTFTILHDPKLNYLSVRHIYNKNGLYSSRFARANFNENTPMNSGFTSMSTLSYSKIIFKEYAPLVFKEIRSISGLSASDYMDSISPEQIVGNMVLGNLSTMSELVSEGKSGSLFYYTIDGKLIIKTITKRCARFVKQWLRNYYNHLNEHRDSLLTRFYGLFSIQTRGYPYRVYFVVMNNIFYSKVAIHRRYDLKGSWVGRSLADHESSDHTVALKDCDFGRFGDVVYLGANAEQILTILRNDVEFLRLSSILDYSLLLGIHYRNKSVDYFDWESENHNSFHCVMGSKREHLYYIGIIDLLTCWNIGKRAEHFWRILQTRDHYGVSCVHPNFYAKRFMDFVEKHVRSD</sequence>
<dbReference type="Proteomes" id="UP000031512">
    <property type="component" value="Chromosome 1"/>
</dbReference>
<dbReference type="GO" id="GO:0016308">
    <property type="term" value="F:1-phosphatidylinositol-4-phosphate 5-kinase activity"/>
    <property type="evidence" value="ECO:0007669"/>
    <property type="project" value="UniProtKB-EC"/>
</dbReference>
<dbReference type="PROSITE" id="PS51455">
    <property type="entry name" value="PIPK"/>
    <property type="match status" value="1"/>
</dbReference>
<keyword evidence="1 4" id="KW-0418">Kinase</keyword>
<dbReference type="SUPFAM" id="SSF56104">
    <property type="entry name" value="SAICAR synthase-like"/>
    <property type="match status" value="1"/>
</dbReference>
<evidence type="ECO:0000313" key="5">
    <source>
        <dbReference type="Proteomes" id="UP000031512"/>
    </source>
</evidence>
<dbReference type="eggNOG" id="KOG0229">
    <property type="taxonomic scope" value="Eukaryota"/>
</dbReference>
<dbReference type="Gene3D" id="1.10.238.10">
    <property type="entry name" value="EF-hand"/>
    <property type="match status" value="1"/>
</dbReference>
<dbReference type="OrthoDB" id="2129491at2759"/>
<dbReference type="SMART" id="SM00330">
    <property type="entry name" value="PIPKc"/>
    <property type="match status" value="1"/>
</dbReference>
<organism evidence="4 5">
    <name type="scientific">Theileria equi strain WA</name>
    <dbReference type="NCBI Taxonomy" id="1537102"/>
    <lineage>
        <taxon>Eukaryota</taxon>
        <taxon>Sar</taxon>
        <taxon>Alveolata</taxon>
        <taxon>Apicomplexa</taxon>
        <taxon>Aconoidasida</taxon>
        <taxon>Piroplasmida</taxon>
        <taxon>Theileriidae</taxon>
        <taxon>Theileria</taxon>
    </lineage>
</organism>
<dbReference type="InterPro" id="IPR002048">
    <property type="entry name" value="EF_hand_dom"/>
</dbReference>
<dbReference type="GO" id="GO:0005509">
    <property type="term" value="F:calcium ion binding"/>
    <property type="evidence" value="ECO:0007669"/>
    <property type="project" value="InterPro"/>
</dbReference>
<gene>
    <name evidence="4" type="ORF">BEWA_019140</name>
</gene>
<reference evidence="4 5" key="1">
    <citation type="journal article" date="2012" name="BMC Genomics">
        <title>Comparative genomic analysis and phylogenetic position of Theileria equi.</title>
        <authorList>
            <person name="Kappmeyer L.S."/>
            <person name="Thiagarajan M."/>
            <person name="Herndon D.R."/>
            <person name="Ramsay J.D."/>
            <person name="Caler E."/>
            <person name="Djikeng A."/>
            <person name="Gillespie J.J."/>
            <person name="Lau A.O."/>
            <person name="Roalson E.H."/>
            <person name="Silva J.C."/>
            <person name="Silva M.G."/>
            <person name="Suarez C.E."/>
            <person name="Ueti M.W."/>
            <person name="Nene V.M."/>
            <person name="Mealey R.H."/>
            <person name="Knowles D.P."/>
            <person name="Brayton K.A."/>
        </authorList>
    </citation>
    <scope>NUCLEOTIDE SEQUENCE [LARGE SCALE GENOMIC DNA]</scope>
    <source>
        <strain evidence="4 5">WA</strain>
    </source>
</reference>
<evidence type="ECO:0000256" key="1">
    <source>
        <dbReference type="PROSITE-ProRule" id="PRU00781"/>
    </source>
</evidence>
<dbReference type="InterPro" id="IPR011992">
    <property type="entry name" value="EF-hand-dom_pair"/>
</dbReference>
<dbReference type="CDD" id="cd00139">
    <property type="entry name" value="PIPKc"/>
    <property type="match status" value="1"/>
</dbReference>
<name>L0AVZ3_THEEQ</name>
<proteinExistence type="predicted"/>
<dbReference type="VEuPathDB" id="PiroplasmaDB:BEWA_019140"/>
<dbReference type="GO" id="GO:0005524">
    <property type="term" value="F:ATP binding"/>
    <property type="evidence" value="ECO:0007669"/>
    <property type="project" value="UniProtKB-UniRule"/>
</dbReference>
<dbReference type="GO" id="GO:0005886">
    <property type="term" value="C:plasma membrane"/>
    <property type="evidence" value="ECO:0007669"/>
    <property type="project" value="TreeGrafter"/>
</dbReference>
<dbReference type="EC" id="2.7.1.68" evidence="4"/>
<dbReference type="InterPro" id="IPR027483">
    <property type="entry name" value="PInositol-4-P-4/5-kinase_C_sf"/>
</dbReference>
<accession>L0AVZ3</accession>
<feature type="domain" description="PIPK" evidence="3">
    <location>
        <begin position="301"/>
        <end position="652"/>
    </location>
</feature>
<dbReference type="STRING" id="1537102.L0AVZ3"/>
<feature type="domain" description="EF-hand" evidence="2">
    <location>
        <begin position="73"/>
        <end position="102"/>
    </location>
</feature>
<keyword evidence="5" id="KW-1185">Reference proteome</keyword>
<dbReference type="PROSITE" id="PS50222">
    <property type="entry name" value="EF_HAND_2"/>
    <property type="match status" value="1"/>
</dbReference>
<dbReference type="EMBL" id="CP001669">
    <property type="protein sequence ID" value="AFZ79069.1"/>
    <property type="molecule type" value="Genomic_DNA"/>
</dbReference>
<dbReference type="SUPFAM" id="SSF47473">
    <property type="entry name" value="EF-hand"/>
    <property type="match status" value="1"/>
</dbReference>
<dbReference type="PANTHER" id="PTHR23086">
    <property type="entry name" value="PHOSPHATIDYLINOSITOL-4-PHOSPHATE 5-KINASE"/>
    <property type="match status" value="1"/>
</dbReference>
<evidence type="ECO:0000259" key="2">
    <source>
        <dbReference type="PROSITE" id="PS50222"/>
    </source>
</evidence>
<dbReference type="KEGG" id="beq:BEWA_019140"/>
<dbReference type="Gene3D" id="3.30.810.10">
    <property type="entry name" value="2-Layer Sandwich"/>
    <property type="match status" value="1"/>
</dbReference>
<dbReference type="InterPro" id="IPR027484">
    <property type="entry name" value="PInositol-4-P-5-kinase_N"/>
</dbReference>
<dbReference type="AlphaFoldDB" id="L0AVZ3"/>
<evidence type="ECO:0000259" key="3">
    <source>
        <dbReference type="PROSITE" id="PS51455"/>
    </source>
</evidence>
<dbReference type="GO" id="GO:0046854">
    <property type="term" value="P:phosphatidylinositol phosphate biosynthetic process"/>
    <property type="evidence" value="ECO:0007669"/>
    <property type="project" value="TreeGrafter"/>
</dbReference>
<dbReference type="PANTHER" id="PTHR23086:SF8">
    <property type="entry name" value="PHOSPHATIDYLINOSITOL 5-PHOSPHATE 4-KINASE, ISOFORM A"/>
    <property type="match status" value="1"/>
</dbReference>
<keyword evidence="1 4" id="KW-0808">Transferase</keyword>
<dbReference type="Pfam" id="PF01504">
    <property type="entry name" value="PIP5K"/>
    <property type="match status" value="2"/>
</dbReference>
<dbReference type="InterPro" id="IPR023610">
    <property type="entry name" value="PInositol-4/5-P-5/4-kinase"/>
</dbReference>
<evidence type="ECO:0000313" key="4">
    <source>
        <dbReference type="EMBL" id="AFZ79069.1"/>
    </source>
</evidence>
<protein>
    <submittedName>
        <fullName evidence="4">Phosphatidylinositol-4-phosphate 5-kinase, putative</fullName>
        <ecNumber evidence="4">2.7.1.68</ecNumber>
    </submittedName>
</protein>
<dbReference type="InterPro" id="IPR002498">
    <property type="entry name" value="PInositol-4-P-4/5-kinase_core"/>
</dbReference>
<dbReference type="RefSeq" id="XP_004828735.1">
    <property type="nucleotide sequence ID" value="XM_004828678.1"/>
</dbReference>